<evidence type="ECO:0000313" key="7">
    <source>
        <dbReference type="Proteomes" id="UP000295773"/>
    </source>
</evidence>
<reference evidence="6 7" key="1">
    <citation type="submission" date="2019-03" db="EMBL/GenBank/DDBJ databases">
        <title>Genomic Encyclopedia of Type Strains, Phase IV (KMG-IV): sequencing the most valuable type-strain genomes for metagenomic binning, comparative biology and taxonomic classification.</title>
        <authorList>
            <person name="Goeker M."/>
        </authorList>
    </citation>
    <scope>NUCLEOTIDE SEQUENCE [LARGE SCALE GENOMIC DNA]</scope>
    <source>
        <strain evidence="6 7">DSM 29481</strain>
    </source>
</reference>
<organism evidence="6 7">
    <name type="scientific">Longicatena caecimuris</name>
    <dbReference type="NCBI Taxonomy" id="1796635"/>
    <lineage>
        <taxon>Bacteria</taxon>
        <taxon>Bacillati</taxon>
        <taxon>Bacillota</taxon>
        <taxon>Erysipelotrichia</taxon>
        <taxon>Erysipelotrichales</taxon>
        <taxon>Erysipelotrichaceae</taxon>
        <taxon>Longicatena</taxon>
    </lineage>
</organism>
<accession>A0A4R3T0T5</accession>
<keyword evidence="1" id="KW-0210">Decarboxylase</keyword>
<comment type="caution">
    <text evidence="6">The sequence shown here is derived from an EMBL/GenBank/DDBJ whole genome shotgun (WGS) entry which is preliminary data.</text>
</comment>
<dbReference type="PANTHER" id="PTHR42818">
    <property type="entry name" value="SULFOPYRUVATE DECARBOXYLASE SUBUNIT ALPHA"/>
    <property type="match status" value="1"/>
</dbReference>
<evidence type="ECO:0000259" key="4">
    <source>
        <dbReference type="Pfam" id="PF02775"/>
    </source>
</evidence>
<protein>
    <submittedName>
        <fullName evidence="6">Phosphonopyruvate decarboxylase</fullName>
    </submittedName>
</protein>
<dbReference type="Pfam" id="PF02775">
    <property type="entry name" value="TPP_enzyme_C"/>
    <property type="match status" value="1"/>
</dbReference>
<keyword evidence="3" id="KW-0456">Lyase</keyword>
<dbReference type="CDD" id="cd07035">
    <property type="entry name" value="TPP_PYR_POX_like"/>
    <property type="match status" value="1"/>
</dbReference>
<sequence>MKAETLINALEAIAIHDYIGVPDSTLKSFCDYLYLHKSPAQHHVPVNEGAALAMGAGIYLASSQISCVYMQNSGLGNAVNPITSLLHEKVYAIPMLFIIGYRGQPGYADEPQHKFQGAITLPMLELLEIPYAVLKKDDDAFSLSQILKKAQTCFQAKKQFAIVVEKGALESEETLHFQNGFHIRREEAIQHVISSLQSEDVIISTTGKISREVYEQSNAILGHHKQAFLTVGSMGHASMIAQGIALKCPHKRVFCFDGDGAALMHMGSMNYIAQQPCENLIHIVFNNLAHESVGGMPTQCAKTPLYDIAKAMGYKHVLYITDLQELDSTLQRNYQGPVFIEIGVAVGSRADLGRPKETAVENKEQFMSVLKGEY</sequence>
<keyword evidence="2" id="KW-0786">Thiamine pyrophosphate</keyword>
<dbReference type="InterPro" id="IPR017684">
    <property type="entry name" value="Phosphono-pyrv_decarboxylase"/>
</dbReference>
<dbReference type="Proteomes" id="UP000295773">
    <property type="component" value="Unassembled WGS sequence"/>
</dbReference>
<dbReference type="GO" id="GO:0032923">
    <property type="term" value="P:organic phosphonate biosynthetic process"/>
    <property type="evidence" value="ECO:0007669"/>
    <property type="project" value="InterPro"/>
</dbReference>
<proteinExistence type="predicted"/>
<dbReference type="InterPro" id="IPR051818">
    <property type="entry name" value="TPP_dependent_decarboxylase"/>
</dbReference>
<dbReference type="InterPro" id="IPR012001">
    <property type="entry name" value="Thiamin_PyroP_enz_TPP-bd_dom"/>
</dbReference>
<evidence type="ECO:0000256" key="2">
    <source>
        <dbReference type="ARBA" id="ARBA00023052"/>
    </source>
</evidence>
<dbReference type="EMBL" id="SMBP01000024">
    <property type="protein sequence ID" value="TCU54549.1"/>
    <property type="molecule type" value="Genomic_DNA"/>
</dbReference>
<dbReference type="NCBIfam" id="TIGR03297">
    <property type="entry name" value="Ppyr-DeCO2ase"/>
    <property type="match status" value="1"/>
</dbReference>
<dbReference type="Pfam" id="PF02776">
    <property type="entry name" value="TPP_enzyme_N"/>
    <property type="match status" value="1"/>
</dbReference>
<feature type="domain" description="Thiamine pyrophosphate enzyme TPP-binding" evidence="4">
    <location>
        <begin position="230"/>
        <end position="342"/>
    </location>
</feature>
<keyword evidence="7" id="KW-1185">Reference proteome</keyword>
<dbReference type="GO" id="GO:0030976">
    <property type="term" value="F:thiamine pyrophosphate binding"/>
    <property type="evidence" value="ECO:0007669"/>
    <property type="project" value="InterPro"/>
</dbReference>
<dbReference type="GO" id="GO:0033980">
    <property type="term" value="F:phosphonopyruvate decarboxylase activity"/>
    <property type="evidence" value="ECO:0007669"/>
    <property type="project" value="InterPro"/>
</dbReference>
<dbReference type="AlphaFoldDB" id="A0A4R3T0T5"/>
<dbReference type="Gene3D" id="3.40.50.970">
    <property type="match status" value="2"/>
</dbReference>
<evidence type="ECO:0000259" key="5">
    <source>
        <dbReference type="Pfam" id="PF02776"/>
    </source>
</evidence>
<keyword evidence="6" id="KW-0670">Pyruvate</keyword>
<gene>
    <name evidence="6" type="ORF">EDD61_12426</name>
</gene>
<dbReference type="InterPro" id="IPR011766">
    <property type="entry name" value="TPP_enzyme_TPP-bd"/>
</dbReference>
<evidence type="ECO:0000256" key="1">
    <source>
        <dbReference type="ARBA" id="ARBA00022793"/>
    </source>
</evidence>
<evidence type="ECO:0000256" key="3">
    <source>
        <dbReference type="ARBA" id="ARBA00023239"/>
    </source>
</evidence>
<dbReference type="CDD" id="cd03371">
    <property type="entry name" value="TPP_PpyrDC"/>
    <property type="match status" value="1"/>
</dbReference>
<dbReference type="RefSeq" id="WP_132225560.1">
    <property type="nucleotide sequence ID" value="NZ_JANKBG010000023.1"/>
</dbReference>
<evidence type="ECO:0000313" key="6">
    <source>
        <dbReference type="EMBL" id="TCU54549.1"/>
    </source>
</evidence>
<feature type="domain" description="Thiamine pyrophosphate enzyme N-terminal TPP-binding" evidence="5">
    <location>
        <begin position="3"/>
        <end position="117"/>
    </location>
</feature>
<dbReference type="SUPFAM" id="SSF52518">
    <property type="entry name" value="Thiamin diphosphate-binding fold (THDP-binding)"/>
    <property type="match status" value="2"/>
</dbReference>
<dbReference type="PANTHER" id="PTHR42818:SF1">
    <property type="entry name" value="SULFOPYRUVATE DECARBOXYLASE"/>
    <property type="match status" value="1"/>
</dbReference>
<dbReference type="InterPro" id="IPR029061">
    <property type="entry name" value="THDP-binding"/>
</dbReference>
<name>A0A4R3T0T5_9FIRM</name>